<dbReference type="InterPro" id="IPR037523">
    <property type="entry name" value="VOC_core"/>
</dbReference>
<evidence type="ECO:0000313" key="3">
    <source>
        <dbReference type="Proteomes" id="UP001597294"/>
    </source>
</evidence>
<feature type="domain" description="VOC" evidence="1">
    <location>
        <begin position="2"/>
        <end position="120"/>
    </location>
</feature>
<dbReference type="PROSITE" id="PS51819">
    <property type="entry name" value="VOC"/>
    <property type="match status" value="1"/>
</dbReference>
<reference evidence="3" key="1">
    <citation type="journal article" date="2019" name="Int. J. Syst. Evol. Microbiol.">
        <title>The Global Catalogue of Microorganisms (GCM) 10K type strain sequencing project: providing services to taxonomists for standard genome sequencing and annotation.</title>
        <authorList>
            <consortium name="The Broad Institute Genomics Platform"/>
            <consortium name="The Broad Institute Genome Sequencing Center for Infectious Disease"/>
            <person name="Wu L."/>
            <person name="Ma J."/>
        </authorList>
    </citation>
    <scope>NUCLEOTIDE SEQUENCE [LARGE SCALE GENOMIC DNA]</scope>
    <source>
        <strain evidence="3">CGMCC 4.7192</strain>
    </source>
</reference>
<dbReference type="EMBL" id="JBHUII010000004">
    <property type="protein sequence ID" value="MFD2206390.1"/>
    <property type="molecule type" value="Genomic_DNA"/>
</dbReference>
<evidence type="ECO:0000313" key="2">
    <source>
        <dbReference type="EMBL" id="MFD2206390.1"/>
    </source>
</evidence>
<organism evidence="2 3">
    <name type="scientific">Kiloniella antarctica</name>
    <dbReference type="NCBI Taxonomy" id="1550907"/>
    <lineage>
        <taxon>Bacteria</taxon>
        <taxon>Pseudomonadati</taxon>
        <taxon>Pseudomonadota</taxon>
        <taxon>Alphaproteobacteria</taxon>
        <taxon>Rhodospirillales</taxon>
        <taxon>Kiloniellaceae</taxon>
        <taxon>Kiloniella</taxon>
    </lineage>
</organism>
<gene>
    <name evidence="2" type="ORF">ACFSKO_12225</name>
</gene>
<evidence type="ECO:0000259" key="1">
    <source>
        <dbReference type="PROSITE" id="PS51819"/>
    </source>
</evidence>
<comment type="caution">
    <text evidence="2">The sequence shown here is derived from an EMBL/GenBank/DDBJ whole genome shotgun (WGS) entry which is preliminary data.</text>
</comment>
<name>A0ABW5BNS3_9PROT</name>
<dbReference type="Gene3D" id="3.10.180.10">
    <property type="entry name" value="2,3-Dihydroxybiphenyl 1,2-Dioxygenase, domain 1"/>
    <property type="match status" value="1"/>
</dbReference>
<dbReference type="RefSeq" id="WP_380251921.1">
    <property type="nucleotide sequence ID" value="NZ_JBHUII010000004.1"/>
</dbReference>
<sequence length="125" mass="14439">MQLDHITIRTRNLVATRDFFLSVFDLEERNRPRTIQRIPGHWLYADDQPIIHLIGSHGHGIDGAAEAFDHVGLRLKGYTTFREKLDLLGIRYSPMDLPEINERRLFFRTPCGPLLEAVFSEPSPD</sequence>
<accession>A0ABW5BNS3</accession>
<protein>
    <recommendedName>
        <fullName evidence="1">VOC domain-containing protein</fullName>
    </recommendedName>
</protein>
<proteinExistence type="predicted"/>
<dbReference type="SUPFAM" id="SSF54593">
    <property type="entry name" value="Glyoxalase/Bleomycin resistance protein/Dihydroxybiphenyl dioxygenase"/>
    <property type="match status" value="1"/>
</dbReference>
<dbReference type="InterPro" id="IPR029068">
    <property type="entry name" value="Glyas_Bleomycin-R_OHBP_Dase"/>
</dbReference>
<dbReference type="Proteomes" id="UP001597294">
    <property type="component" value="Unassembled WGS sequence"/>
</dbReference>
<keyword evidence="3" id="KW-1185">Reference proteome</keyword>